<evidence type="ECO:0000259" key="6">
    <source>
        <dbReference type="Pfam" id="PF04909"/>
    </source>
</evidence>
<dbReference type="InterPro" id="IPR006680">
    <property type="entry name" value="Amidohydro-rel"/>
</dbReference>
<keyword evidence="3" id="KW-0456">Lyase</keyword>
<name>A0A125ABE6_9BURK</name>
<keyword evidence="2" id="KW-0862">Zinc</keyword>
<dbReference type="PANTHER" id="PTHR21240:SF29">
    <property type="entry name" value="AMIDOHYDROLASE-RELATED DOMAIN-CONTAINING PROTEIN"/>
    <property type="match status" value="1"/>
</dbReference>
<keyword evidence="7" id="KW-0378">Hydrolase</keyword>
<dbReference type="InterPro" id="IPR032465">
    <property type="entry name" value="ACMSD"/>
</dbReference>
<evidence type="ECO:0000313" key="7">
    <source>
        <dbReference type="EMBL" id="KVV47433.1"/>
    </source>
</evidence>
<accession>A0A125ABE6</accession>
<dbReference type="Pfam" id="PF04909">
    <property type="entry name" value="Amidohydro_2"/>
    <property type="match status" value="1"/>
</dbReference>
<protein>
    <recommendedName>
        <fullName evidence="5">6-methylsalicylate decarboxylase</fullName>
        <ecNumber evidence="5">4.1.1.52</ecNumber>
    </recommendedName>
</protein>
<evidence type="ECO:0000256" key="3">
    <source>
        <dbReference type="ARBA" id="ARBA00023239"/>
    </source>
</evidence>
<dbReference type="EMBL" id="LPEQ01000073">
    <property type="protein sequence ID" value="KVV47433.1"/>
    <property type="molecule type" value="Genomic_DNA"/>
</dbReference>
<evidence type="ECO:0000313" key="8">
    <source>
        <dbReference type="Proteomes" id="UP000062317"/>
    </source>
</evidence>
<dbReference type="GO" id="GO:0046872">
    <property type="term" value="F:metal ion binding"/>
    <property type="evidence" value="ECO:0007669"/>
    <property type="project" value="UniProtKB-KW"/>
</dbReference>
<comment type="caution">
    <text evidence="7">The sequence shown here is derived from an EMBL/GenBank/DDBJ whole genome shotgun (WGS) entry which is preliminary data.</text>
</comment>
<dbReference type="SUPFAM" id="SSF51556">
    <property type="entry name" value="Metallo-dependent hydrolases"/>
    <property type="match status" value="1"/>
</dbReference>
<comment type="catalytic activity">
    <reaction evidence="4">
        <text>6-methylsalicylate + H(+) = 3-methylphenol + CO2</text>
        <dbReference type="Rhea" id="RHEA:23112"/>
        <dbReference type="ChEBI" id="CHEBI:15378"/>
        <dbReference type="ChEBI" id="CHEBI:16526"/>
        <dbReference type="ChEBI" id="CHEBI:17231"/>
        <dbReference type="ChEBI" id="CHEBI:36658"/>
        <dbReference type="EC" id="4.1.1.52"/>
    </reaction>
    <physiologicalReaction direction="left-to-right" evidence="4">
        <dbReference type="Rhea" id="RHEA:23113"/>
    </physiologicalReaction>
</comment>
<dbReference type="InterPro" id="IPR032466">
    <property type="entry name" value="Metal_Hydrolase"/>
</dbReference>
<dbReference type="PANTHER" id="PTHR21240">
    <property type="entry name" value="2-AMINO-3-CARBOXYLMUCONATE-6-SEMIALDEHYDE DECARBOXYLASE"/>
    <property type="match status" value="1"/>
</dbReference>
<dbReference type="RefSeq" id="WP_060106567.1">
    <property type="nucleotide sequence ID" value="NZ_LPEQ01000073.1"/>
</dbReference>
<evidence type="ECO:0000256" key="5">
    <source>
        <dbReference type="ARBA" id="ARBA00038889"/>
    </source>
</evidence>
<reference evidence="7 8" key="1">
    <citation type="submission" date="2015-11" db="EMBL/GenBank/DDBJ databases">
        <title>Expanding the genomic diversity of Burkholderia species for the development of highly accurate diagnostics.</title>
        <authorList>
            <person name="Sahl J."/>
            <person name="Keim P."/>
            <person name="Wagner D."/>
        </authorList>
    </citation>
    <scope>NUCLEOTIDE SEQUENCE [LARGE SCALE GENOMIC DNA]</scope>
    <source>
        <strain evidence="7 8">MSMB1301WGS</strain>
    </source>
</reference>
<evidence type="ECO:0000256" key="4">
    <source>
        <dbReference type="ARBA" id="ARBA00036832"/>
    </source>
</evidence>
<dbReference type="Proteomes" id="UP000062317">
    <property type="component" value="Unassembled WGS sequence"/>
</dbReference>
<evidence type="ECO:0000256" key="1">
    <source>
        <dbReference type="ARBA" id="ARBA00022723"/>
    </source>
</evidence>
<evidence type="ECO:0000256" key="2">
    <source>
        <dbReference type="ARBA" id="ARBA00022833"/>
    </source>
</evidence>
<gene>
    <name evidence="7" type="ORF">WT27_05770</name>
</gene>
<dbReference type="Gene3D" id="3.20.20.140">
    <property type="entry name" value="Metal-dependent hydrolases"/>
    <property type="match status" value="1"/>
</dbReference>
<feature type="domain" description="Amidohydrolase-related" evidence="6">
    <location>
        <begin position="7"/>
        <end position="309"/>
    </location>
</feature>
<dbReference type="GO" id="GO:0016787">
    <property type="term" value="F:hydrolase activity"/>
    <property type="evidence" value="ECO:0007669"/>
    <property type="project" value="UniProtKB-KW"/>
</dbReference>
<dbReference type="EC" id="4.1.1.52" evidence="5"/>
<keyword evidence="8" id="KW-1185">Reference proteome</keyword>
<organism evidence="7 8">
    <name type="scientific">Burkholderia territorii</name>
    <dbReference type="NCBI Taxonomy" id="1503055"/>
    <lineage>
        <taxon>Bacteria</taxon>
        <taxon>Pseudomonadati</taxon>
        <taxon>Pseudomonadota</taxon>
        <taxon>Betaproteobacteria</taxon>
        <taxon>Burkholderiales</taxon>
        <taxon>Burkholderiaceae</taxon>
        <taxon>Burkholderia</taxon>
        <taxon>Burkholderia cepacia complex</taxon>
    </lineage>
</organism>
<dbReference type="GO" id="GO:0047596">
    <property type="term" value="F:6-methylsalicylate decarboxylase activity"/>
    <property type="evidence" value="ECO:0007669"/>
    <property type="project" value="UniProtKB-EC"/>
</dbReference>
<dbReference type="GO" id="GO:0005829">
    <property type="term" value="C:cytosol"/>
    <property type="evidence" value="ECO:0007669"/>
    <property type="project" value="TreeGrafter"/>
</dbReference>
<dbReference type="AlphaFoldDB" id="A0A125ABE6"/>
<proteinExistence type="predicted"/>
<keyword evidence="1" id="KW-0479">Metal-binding</keyword>
<dbReference type="GO" id="GO:0019748">
    <property type="term" value="P:secondary metabolic process"/>
    <property type="evidence" value="ECO:0007669"/>
    <property type="project" value="TreeGrafter"/>
</dbReference>
<sequence>MPRRNRIDVHQHVVPPFWADALPAHGGDPSGWRSPDWSPDAALAFMDSLQIQTGVLSLTAPGVQGWNGQAKRDIARQVNEYVASLVAKWPTRFGNFATLPLPDVDGALAEIDHAFDTLNADGVVLLSNYGGVYLGDTAFEDIWAALDRRRAVMFIHPAKPAIDVMAGMPGPLLDYPFDTTRTALQLVLNGVVARYPNVRIILSHAGGFLPYAAYRVAELAPGVRNDVPDRDGLLDLLRTFYFDTALSSPSALPSLTAFAQSDRVLYGSDFPYAPAAVGTSFTHAQDAYAALDAGRHVAINHANALPLFPRLAALAR</sequence>